<accession>A0A1R4AAI2</accession>
<evidence type="ECO:0000313" key="1">
    <source>
        <dbReference type="EMBL" id="SJK85974.1"/>
    </source>
</evidence>
<proteinExistence type="predicted"/>
<name>A0A1R4AAI2_BABMR</name>
<protein>
    <submittedName>
        <fullName evidence="1">Uncharacterized protein</fullName>
    </submittedName>
</protein>
<reference evidence="1 2" key="1">
    <citation type="journal article" date="2012" name="Nucleic Acids Res.">
        <title>Sequencing of the smallest Apicomplexan genome from the human pathogen Babesia microti.</title>
        <authorList>
            <person name="Cornillot E."/>
            <person name="Hadj-Kaddour K."/>
            <person name="Dassouli A."/>
            <person name="Noel B."/>
            <person name="Ranwez V."/>
            <person name="Vacherie B."/>
            <person name="Augagneur Y."/>
            <person name="Bres V."/>
            <person name="Duclos A."/>
            <person name="Randazzo S."/>
            <person name="Carcy B."/>
            <person name="Debierre-Grockiego F."/>
            <person name="Delbecq S."/>
            <person name="Moubri-Menage K."/>
            <person name="Shams-Eldin H."/>
            <person name="Usmani-Brown S."/>
            <person name="Bringaud F."/>
            <person name="Wincker P."/>
            <person name="Vivares C.P."/>
            <person name="Schwarz R.T."/>
            <person name="Schetters T.P."/>
            <person name="Krause P.J."/>
            <person name="Gorenflot A."/>
            <person name="Berry V."/>
            <person name="Barbe V."/>
            <person name="Ben Mamoun C."/>
        </authorList>
    </citation>
    <scope>NUCLEOTIDE SEQUENCE [LARGE SCALE GENOMIC DNA]</scope>
    <source>
        <strain evidence="1 2">RI</strain>
    </source>
</reference>
<keyword evidence="2" id="KW-1185">Reference proteome</keyword>
<gene>
    <name evidence="1" type="ORF">BMR1_02g02205</name>
</gene>
<dbReference type="EMBL" id="FO082872">
    <property type="protein sequence ID" value="SJK85974.1"/>
    <property type="molecule type" value="Genomic_DNA"/>
</dbReference>
<dbReference type="GeneID" id="24424227"/>
<reference evidence="1 2" key="3">
    <citation type="journal article" date="2016" name="Sci. Rep.">
        <title>Genome-wide diversity and gene expression profiling of Babesia microti isolates identify polymorphic genes that mediate host-pathogen interactions.</title>
        <authorList>
            <person name="Silva J.C."/>
            <person name="Cornillot E."/>
            <person name="McCracken C."/>
            <person name="Usmani-Brown S."/>
            <person name="Dwivedi A."/>
            <person name="Ifeonu O.O."/>
            <person name="Crabtree J."/>
            <person name="Gotia H.T."/>
            <person name="Virji A.Z."/>
            <person name="Reynes C."/>
            <person name="Colinge J."/>
            <person name="Kumar V."/>
            <person name="Lawres L."/>
            <person name="Pazzi J.E."/>
            <person name="Pablo J.V."/>
            <person name="Hung C."/>
            <person name="Brancato J."/>
            <person name="Kumari P."/>
            <person name="Orvis J."/>
            <person name="Tretina K."/>
            <person name="Chibucos M."/>
            <person name="Ott S."/>
            <person name="Sadzewicz L."/>
            <person name="Sengamalay N."/>
            <person name="Shetty A.C."/>
            <person name="Su Q."/>
            <person name="Tallon L."/>
            <person name="Fraser C.M."/>
            <person name="Frutos R."/>
            <person name="Molina D.M."/>
            <person name="Krause P.J."/>
            <person name="Ben Mamoun C."/>
        </authorList>
    </citation>
    <scope>NUCLEOTIDE SEQUENCE [LARGE SCALE GENOMIC DNA]</scope>
    <source>
        <strain evidence="1 2">RI</strain>
    </source>
</reference>
<dbReference type="Proteomes" id="UP000002899">
    <property type="component" value="Chromosome II"/>
</dbReference>
<organism evidence="1 2">
    <name type="scientific">Babesia microti (strain RI)</name>
    <dbReference type="NCBI Taxonomy" id="1133968"/>
    <lineage>
        <taxon>Eukaryota</taxon>
        <taxon>Sar</taxon>
        <taxon>Alveolata</taxon>
        <taxon>Apicomplexa</taxon>
        <taxon>Aconoidasida</taxon>
        <taxon>Piroplasmida</taxon>
        <taxon>Babesiidae</taxon>
        <taxon>Babesia</taxon>
    </lineage>
</organism>
<dbReference type="RefSeq" id="XP_021338175.1">
    <property type="nucleotide sequence ID" value="XM_021481545.1"/>
</dbReference>
<dbReference type="VEuPathDB" id="PiroplasmaDB:BMR1_02g02205"/>
<dbReference type="KEGG" id="bmic:BMR1_02g02205"/>
<dbReference type="AlphaFoldDB" id="A0A1R4AAI2"/>
<evidence type="ECO:0000313" key="2">
    <source>
        <dbReference type="Proteomes" id="UP000002899"/>
    </source>
</evidence>
<sequence>MSTINILYPLMLKRPSVEQLKREYQSLLDKAHCTYQLDDHLHIIDRISQNSKLRLSSEYILKSTSANVNKLFNGGLLSNQLNIYDTKDVCLSEHIVSSFIANSLIIHPLSDVIYITIKTFYPKLVISQLPKECDYKDTLSRLRILPIYGIKDFISSINYAKSLDHKISLVVINGLNIILDGTLSEEFTNTVMQSLRILPFHLVCCMLAINYK</sequence>
<reference evidence="1 2" key="2">
    <citation type="journal article" date="2013" name="PLoS ONE">
        <title>Whole genome mapping and re-organization of the nuclear and mitochondrial genomes of Babesia microti isolates.</title>
        <authorList>
            <person name="Cornillot E."/>
            <person name="Dassouli A."/>
            <person name="Garg A."/>
            <person name="Pachikara N."/>
            <person name="Randazzo S."/>
            <person name="Depoix D."/>
            <person name="Carcy B."/>
            <person name="Delbecq S."/>
            <person name="Frutos R."/>
            <person name="Silva J.C."/>
            <person name="Sutton R."/>
            <person name="Krause P.J."/>
            <person name="Mamoun C.B."/>
        </authorList>
    </citation>
    <scope>NUCLEOTIDE SEQUENCE [LARGE SCALE GENOMIC DNA]</scope>
    <source>
        <strain evidence="1 2">RI</strain>
    </source>
</reference>